<dbReference type="EMBL" id="OBQJ01000007">
    <property type="protein sequence ID" value="SOC56449.1"/>
    <property type="molecule type" value="Genomic_DNA"/>
</dbReference>
<organism evidence="1 2">
    <name type="scientific">Chromohalobacter canadensis</name>
    <dbReference type="NCBI Taxonomy" id="141389"/>
    <lineage>
        <taxon>Bacteria</taxon>
        <taxon>Pseudomonadati</taxon>
        <taxon>Pseudomonadota</taxon>
        <taxon>Gammaproteobacteria</taxon>
        <taxon>Oceanospirillales</taxon>
        <taxon>Halomonadaceae</taxon>
        <taxon>Chromohalobacter</taxon>
    </lineage>
</organism>
<protein>
    <recommendedName>
        <fullName evidence="3">Peptidase S24/S26A/S26B/S26C domain-containing protein</fullName>
    </recommendedName>
</protein>
<evidence type="ECO:0008006" key="3">
    <source>
        <dbReference type="Google" id="ProtNLM"/>
    </source>
</evidence>
<proteinExistence type="predicted"/>
<evidence type="ECO:0000313" key="2">
    <source>
        <dbReference type="Proteomes" id="UP000219023"/>
    </source>
</evidence>
<dbReference type="AlphaFoldDB" id="A0A285VQV8"/>
<dbReference type="Proteomes" id="UP000219023">
    <property type="component" value="Unassembled WGS sequence"/>
</dbReference>
<sequence>MRVNYLGPLIKRRGASHPALRGYDVSYFPPSCFLVEVGDEAGIEGPIIEGDVLVVDEQRLAQHADLVLMESQGETRLYHSHRIGGRLRVMQTVGPHESFWANEADLRGVVVHQARRMAVV</sequence>
<dbReference type="SUPFAM" id="SSF51306">
    <property type="entry name" value="LexA/Signal peptidase"/>
    <property type="match status" value="1"/>
</dbReference>
<gene>
    <name evidence="1" type="ORF">SAMN05421509_10746</name>
</gene>
<dbReference type="RefSeq" id="WP_097023386.1">
    <property type="nucleotide sequence ID" value="NZ_OBQJ01000007.1"/>
</dbReference>
<dbReference type="InterPro" id="IPR036286">
    <property type="entry name" value="LexA/Signal_pep-like_sf"/>
</dbReference>
<reference evidence="1 2" key="1">
    <citation type="submission" date="2017-08" db="EMBL/GenBank/DDBJ databases">
        <authorList>
            <person name="de Groot N.N."/>
        </authorList>
    </citation>
    <scope>NUCLEOTIDE SEQUENCE [LARGE SCALE GENOMIC DNA]</scope>
    <source>
        <strain evidence="1 2">USBA 855</strain>
    </source>
</reference>
<evidence type="ECO:0000313" key="1">
    <source>
        <dbReference type="EMBL" id="SOC56449.1"/>
    </source>
</evidence>
<name>A0A285VQV8_9GAMM</name>
<dbReference type="OrthoDB" id="6168027at2"/>
<accession>A0A285VQV8</accession>